<sequence length="77" mass="9078">MVIKEEKATYRQKSESNFVGNNMENVWEDIRLMTEFSASSNAILLPQIDDNFSNEFNSIFNCFHKFDFFLTDPVQPF</sequence>
<gene>
    <name evidence="1" type="ORF">HOLleu_43355</name>
</gene>
<reference evidence="1" key="1">
    <citation type="submission" date="2021-10" db="EMBL/GenBank/DDBJ databases">
        <title>Tropical sea cucumber genome reveals ecological adaptation and Cuvierian tubules defense mechanism.</title>
        <authorList>
            <person name="Chen T."/>
        </authorList>
    </citation>
    <scope>NUCLEOTIDE SEQUENCE</scope>
    <source>
        <strain evidence="1">Nanhai2018</strain>
        <tissue evidence="1">Muscle</tissue>
    </source>
</reference>
<comment type="caution">
    <text evidence="1">The sequence shown here is derived from an EMBL/GenBank/DDBJ whole genome shotgun (WGS) entry which is preliminary data.</text>
</comment>
<evidence type="ECO:0000313" key="1">
    <source>
        <dbReference type="EMBL" id="KAJ8018576.1"/>
    </source>
</evidence>
<dbReference type="AlphaFoldDB" id="A0A9Q1B925"/>
<evidence type="ECO:0000313" key="2">
    <source>
        <dbReference type="Proteomes" id="UP001152320"/>
    </source>
</evidence>
<dbReference type="EMBL" id="JAIZAY010000281">
    <property type="protein sequence ID" value="KAJ8018576.1"/>
    <property type="molecule type" value="Genomic_DNA"/>
</dbReference>
<keyword evidence="2" id="KW-1185">Reference proteome</keyword>
<proteinExistence type="predicted"/>
<protein>
    <submittedName>
        <fullName evidence="1">Uncharacterized protein</fullName>
    </submittedName>
</protein>
<organism evidence="1 2">
    <name type="scientific">Holothuria leucospilota</name>
    <name type="common">Black long sea cucumber</name>
    <name type="synonym">Mertensiothuria leucospilota</name>
    <dbReference type="NCBI Taxonomy" id="206669"/>
    <lineage>
        <taxon>Eukaryota</taxon>
        <taxon>Metazoa</taxon>
        <taxon>Echinodermata</taxon>
        <taxon>Eleutherozoa</taxon>
        <taxon>Echinozoa</taxon>
        <taxon>Holothuroidea</taxon>
        <taxon>Aspidochirotacea</taxon>
        <taxon>Aspidochirotida</taxon>
        <taxon>Holothuriidae</taxon>
        <taxon>Holothuria</taxon>
    </lineage>
</organism>
<accession>A0A9Q1B925</accession>
<dbReference type="Proteomes" id="UP001152320">
    <property type="component" value="Unassembled WGS sequence"/>
</dbReference>
<name>A0A9Q1B925_HOLLE</name>